<accession>A0ACC0C8R1</accession>
<evidence type="ECO:0000313" key="1">
    <source>
        <dbReference type="EMBL" id="KAI5681222.1"/>
    </source>
</evidence>
<organism evidence="1 2">
    <name type="scientific">Catharanthus roseus</name>
    <name type="common">Madagascar periwinkle</name>
    <name type="synonym">Vinca rosea</name>
    <dbReference type="NCBI Taxonomy" id="4058"/>
    <lineage>
        <taxon>Eukaryota</taxon>
        <taxon>Viridiplantae</taxon>
        <taxon>Streptophyta</taxon>
        <taxon>Embryophyta</taxon>
        <taxon>Tracheophyta</taxon>
        <taxon>Spermatophyta</taxon>
        <taxon>Magnoliopsida</taxon>
        <taxon>eudicotyledons</taxon>
        <taxon>Gunneridae</taxon>
        <taxon>Pentapetalae</taxon>
        <taxon>asterids</taxon>
        <taxon>lamiids</taxon>
        <taxon>Gentianales</taxon>
        <taxon>Apocynaceae</taxon>
        <taxon>Rauvolfioideae</taxon>
        <taxon>Vinceae</taxon>
        <taxon>Catharanthinae</taxon>
        <taxon>Catharanthus</taxon>
    </lineage>
</organism>
<keyword evidence="2" id="KW-1185">Reference proteome</keyword>
<comment type="caution">
    <text evidence="1">The sequence shown here is derived from an EMBL/GenBank/DDBJ whole genome shotgun (WGS) entry which is preliminary data.</text>
</comment>
<dbReference type="EMBL" id="CM044701">
    <property type="protein sequence ID" value="KAI5681222.1"/>
    <property type="molecule type" value="Genomic_DNA"/>
</dbReference>
<name>A0ACC0C8R1_CATRO</name>
<reference evidence="2" key="1">
    <citation type="journal article" date="2023" name="Nat. Plants">
        <title>Single-cell RNA sequencing provides a high-resolution roadmap for understanding the multicellular compartmentation of specialized metabolism.</title>
        <authorList>
            <person name="Sun S."/>
            <person name="Shen X."/>
            <person name="Li Y."/>
            <person name="Li Y."/>
            <person name="Wang S."/>
            <person name="Li R."/>
            <person name="Zhang H."/>
            <person name="Shen G."/>
            <person name="Guo B."/>
            <person name="Wei J."/>
            <person name="Xu J."/>
            <person name="St-Pierre B."/>
            <person name="Chen S."/>
            <person name="Sun C."/>
        </authorList>
    </citation>
    <scope>NUCLEOTIDE SEQUENCE [LARGE SCALE GENOMIC DNA]</scope>
</reference>
<gene>
    <name evidence="1" type="ORF">M9H77_02449</name>
</gene>
<evidence type="ECO:0000313" key="2">
    <source>
        <dbReference type="Proteomes" id="UP001060085"/>
    </source>
</evidence>
<sequence length="187" mass="21321">MGVANPRPTVDGRSLPVADDRVHLGYMSGIFKKKKSKKCFSRLSDTAWELLADRASLNMIIEKCFGAEVIGHFRLENLFRGLGWVPVIRFSGDYYPNLVREFYANILHKMDKDLPTIISHCKRENNDYQPGRNKIRASSSQQVEDDNEAKASDYEEDEAGAQNTISVDAFQTQMQTAFNKLRINQEI</sequence>
<proteinExistence type="predicted"/>
<dbReference type="Proteomes" id="UP001060085">
    <property type="component" value="Linkage Group LG01"/>
</dbReference>
<protein>
    <submittedName>
        <fullName evidence="1">Uncharacterized protein</fullName>
    </submittedName>
</protein>